<dbReference type="PATRIC" id="fig|1300341.3.peg.1393"/>
<dbReference type="Proteomes" id="UP000050280">
    <property type="component" value="Unassembled WGS sequence"/>
</dbReference>
<dbReference type="InterPro" id="IPR015424">
    <property type="entry name" value="PyrdxlP-dep_Trfase"/>
</dbReference>
<dbReference type="InterPro" id="IPR015422">
    <property type="entry name" value="PyrdxlP-dep_Trfase_small"/>
</dbReference>
<evidence type="ECO:0000256" key="1">
    <source>
        <dbReference type="ARBA" id="ARBA00022898"/>
    </source>
</evidence>
<feature type="domain" description="Aminotransferase class V" evidence="2">
    <location>
        <begin position="74"/>
        <end position="380"/>
    </location>
</feature>
<protein>
    <submittedName>
        <fullName evidence="3">Putative isopenicillin N epimerase</fullName>
    </submittedName>
</protein>
<dbReference type="Gene3D" id="3.90.1150.10">
    <property type="entry name" value="Aspartate Aminotransferase, domain 1"/>
    <property type="match status" value="1"/>
</dbReference>
<dbReference type="Pfam" id="PF00266">
    <property type="entry name" value="Aminotran_5"/>
    <property type="match status" value="1"/>
</dbReference>
<evidence type="ECO:0000259" key="2">
    <source>
        <dbReference type="Pfam" id="PF00266"/>
    </source>
</evidence>
<dbReference type="InterPro" id="IPR015421">
    <property type="entry name" value="PyrdxlP-dep_Trfase_major"/>
</dbReference>
<organism evidence="3 4">
    <name type="scientific">Croceitalea dokdonensis DOKDO 023</name>
    <dbReference type="NCBI Taxonomy" id="1300341"/>
    <lineage>
        <taxon>Bacteria</taxon>
        <taxon>Pseudomonadati</taxon>
        <taxon>Bacteroidota</taxon>
        <taxon>Flavobacteriia</taxon>
        <taxon>Flavobacteriales</taxon>
        <taxon>Flavobacteriaceae</taxon>
        <taxon>Croceitalea</taxon>
    </lineage>
</organism>
<evidence type="ECO:0000313" key="4">
    <source>
        <dbReference type="Proteomes" id="UP000050280"/>
    </source>
</evidence>
<accession>A0A0P7AGZ3</accession>
<dbReference type="PANTHER" id="PTHR43092">
    <property type="entry name" value="L-CYSTEINE DESULFHYDRASE"/>
    <property type="match status" value="1"/>
</dbReference>
<dbReference type="PANTHER" id="PTHR43092:SF6">
    <property type="entry name" value="BLR1280 PROTEIN"/>
    <property type="match status" value="1"/>
</dbReference>
<evidence type="ECO:0000313" key="3">
    <source>
        <dbReference type="EMBL" id="KPM32763.1"/>
    </source>
</evidence>
<proteinExistence type="predicted"/>
<dbReference type="AlphaFoldDB" id="A0A0P7AGZ3"/>
<dbReference type="InterPro" id="IPR000192">
    <property type="entry name" value="Aminotrans_V_dom"/>
</dbReference>
<sequence length="420" mass="48279">MDKRRFLKNLGNATLASTLLPFELGATLTTSARPYPQMEDEGFWKRIREDYVLKPAYINLENGYYNMIPSPIMNAYLEHIKNVNYEASYYMRTVQFKNKAKVASRLADVVNCQADQLIITRNATESLNMIIGGYPWKKGDEAIFAKQDYGAMRLHFYQMRKRYGVVCKEVSIPNHPKSDEEIVALYEEQINKKTKMIMVCDMVNITGQILPIKKICKMAHSHGVEVLVDGAHCVGHVQVDIEALQCDYYASSLHKWLSVPLGAGMLYVAKKHIPKIWPLFAEDEMDAQNIRRLNHTGTHPVHTDLAINDAIDYLHMVGLERKEKRLRYLQRYWSEQVRHMDKVVVHTPKEEHRSCAIANVGLTHMAPAKMAKMLLEEFKIWTVAIDYENVKGCRITPNIYTTTDELDVLVDAISQLAKRT</sequence>
<keyword evidence="1" id="KW-0663">Pyridoxal phosphate</keyword>
<dbReference type="OrthoDB" id="9804366at2"/>
<dbReference type="SUPFAM" id="SSF53383">
    <property type="entry name" value="PLP-dependent transferases"/>
    <property type="match status" value="1"/>
</dbReference>
<name>A0A0P7AGZ3_9FLAO</name>
<dbReference type="EMBL" id="LDJX01000002">
    <property type="protein sequence ID" value="KPM32763.1"/>
    <property type="molecule type" value="Genomic_DNA"/>
</dbReference>
<dbReference type="STRING" id="1300341.I595_1190"/>
<dbReference type="Gene3D" id="3.40.640.10">
    <property type="entry name" value="Type I PLP-dependent aspartate aminotransferase-like (Major domain)"/>
    <property type="match status" value="1"/>
</dbReference>
<dbReference type="RefSeq" id="WP_054558370.1">
    <property type="nucleotide sequence ID" value="NZ_LDJX01000002.1"/>
</dbReference>
<gene>
    <name evidence="3" type="ORF">I595_1190</name>
</gene>
<reference evidence="3 4" key="1">
    <citation type="submission" date="2015-09" db="EMBL/GenBank/DDBJ databases">
        <title>Genome sequence of the marine flavobacterium Croceitalea dokdonensis DOKDO 023 that contains proton- and sodium-pumping rhodopsins.</title>
        <authorList>
            <person name="Kwon S.-K."/>
            <person name="Lee H.K."/>
            <person name="Kwak M.-J."/>
            <person name="Kim J.F."/>
        </authorList>
    </citation>
    <scope>NUCLEOTIDE SEQUENCE [LARGE SCALE GENOMIC DNA]</scope>
    <source>
        <strain evidence="3 4">DOKDO 023</strain>
    </source>
</reference>
<comment type="caution">
    <text evidence="3">The sequence shown here is derived from an EMBL/GenBank/DDBJ whole genome shotgun (WGS) entry which is preliminary data.</text>
</comment>
<keyword evidence="4" id="KW-1185">Reference proteome</keyword>